<proteinExistence type="predicted"/>
<comment type="caution">
    <text evidence="2">The sequence shown here is derived from an EMBL/GenBank/DDBJ whole genome shotgun (WGS) entry which is preliminary data.</text>
</comment>
<dbReference type="Proteomes" id="UP000823749">
    <property type="component" value="Chromosome 10"/>
</dbReference>
<accession>A0AAV6INH1</accession>
<dbReference type="PANTHER" id="PTHR34590:SF15">
    <property type="entry name" value="PROTEIN KINASE DOMAIN-CONTAINING PROTEIN"/>
    <property type="match status" value="1"/>
</dbReference>
<dbReference type="AlphaFoldDB" id="A0AAV6INH1"/>
<feature type="signal peptide" evidence="1">
    <location>
        <begin position="1"/>
        <end position="25"/>
    </location>
</feature>
<organism evidence="2 3">
    <name type="scientific">Rhododendron griersonianum</name>
    <dbReference type="NCBI Taxonomy" id="479676"/>
    <lineage>
        <taxon>Eukaryota</taxon>
        <taxon>Viridiplantae</taxon>
        <taxon>Streptophyta</taxon>
        <taxon>Embryophyta</taxon>
        <taxon>Tracheophyta</taxon>
        <taxon>Spermatophyta</taxon>
        <taxon>Magnoliopsida</taxon>
        <taxon>eudicotyledons</taxon>
        <taxon>Gunneridae</taxon>
        <taxon>Pentapetalae</taxon>
        <taxon>asterids</taxon>
        <taxon>Ericales</taxon>
        <taxon>Ericaceae</taxon>
        <taxon>Ericoideae</taxon>
        <taxon>Rhodoreae</taxon>
        <taxon>Rhododendron</taxon>
    </lineage>
</organism>
<evidence type="ECO:0000313" key="2">
    <source>
        <dbReference type="EMBL" id="KAG5528924.1"/>
    </source>
</evidence>
<evidence type="ECO:0000313" key="3">
    <source>
        <dbReference type="Proteomes" id="UP000823749"/>
    </source>
</evidence>
<protein>
    <submittedName>
        <fullName evidence="2">Uncharacterized protein</fullName>
    </submittedName>
</protein>
<dbReference type="EMBL" id="JACTNZ010000010">
    <property type="protein sequence ID" value="KAG5528924.1"/>
    <property type="molecule type" value="Genomic_DNA"/>
</dbReference>
<evidence type="ECO:0000256" key="1">
    <source>
        <dbReference type="SAM" id="SignalP"/>
    </source>
</evidence>
<sequence length="143" mass="15821">MFPYLLSIAVVPLYFFLHQSTFSLAINSPNLYSQQLDHVVLNCGSSSNSISVDTRQWISDTGSKYINSLHGSKRKLISSKATDKPLPSASYRGGFKRSKAFFTIKAGPCTLLSNFSASLTVDTLGVQYLVKEYCVHVEEDQSL</sequence>
<feature type="chain" id="PRO_5043764571" evidence="1">
    <location>
        <begin position="26"/>
        <end position="143"/>
    </location>
</feature>
<name>A0AAV6INH1_9ERIC</name>
<dbReference type="PANTHER" id="PTHR34590">
    <property type="entry name" value="OS03G0124300 PROTEIN-RELATED"/>
    <property type="match status" value="1"/>
</dbReference>
<reference evidence="2" key="1">
    <citation type="submission" date="2020-08" db="EMBL/GenBank/DDBJ databases">
        <title>Plant Genome Project.</title>
        <authorList>
            <person name="Zhang R.-G."/>
        </authorList>
    </citation>
    <scope>NUCLEOTIDE SEQUENCE</scope>
    <source>
        <strain evidence="2">WSP0</strain>
        <tissue evidence="2">Leaf</tissue>
    </source>
</reference>
<keyword evidence="1" id="KW-0732">Signal</keyword>
<gene>
    <name evidence="2" type="ORF">RHGRI_029547</name>
</gene>
<dbReference type="InterPro" id="IPR045272">
    <property type="entry name" value="ANXUR1/2-like"/>
</dbReference>
<dbReference type="GO" id="GO:0004714">
    <property type="term" value="F:transmembrane receptor protein tyrosine kinase activity"/>
    <property type="evidence" value="ECO:0007669"/>
    <property type="project" value="InterPro"/>
</dbReference>
<keyword evidence="3" id="KW-1185">Reference proteome</keyword>